<dbReference type="EMBL" id="VEVP01000028">
    <property type="protein sequence ID" value="TNU89466.1"/>
    <property type="molecule type" value="Genomic_DNA"/>
</dbReference>
<evidence type="ECO:0000256" key="3">
    <source>
        <dbReference type="ARBA" id="ARBA00023125"/>
    </source>
</evidence>
<evidence type="ECO:0000256" key="1">
    <source>
        <dbReference type="ARBA" id="ARBA00010923"/>
    </source>
</evidence>
<feature type="domain" description="Type I restriction modification DNA specificity" evidence="4">
    <location>
        <begin position="222"/>
        <end position="394"/>
    </location>
</feature>
<dbReference type="Gene3D" id="3.90.220.20">
    <property type="entry name" value="DNA methylase specificity domains"/>
    <property type="match status" value="2"/>
</dbReference>
<protein>
    <recommendedName>
        <fullName evidence="4">Type I restriction modification DNA specificity domain-containing protein</fullName>
    </recommendedName>
</protein>
<dbReference type="Proteomes" id="UP000312594">
    <property type="component" value="Unassembled WGS sequence"/>
</dbReference>
<evidence type="ECO:0000259" key="4">
    <source>
        <dbReference type="Pfam" id="PF01420"/>
    </source>
</evidence>
<gene>
    <name evidence="5" type="ORF">FIC87_11270</name>
</gene>
<comment type="similarity">
    <text evidence="1">Belongs to the type-I restriction system S methylase family.</text>
</comment>
<keyword evidence="3" id="KW-0238">DNA-binding</keyword>
<dbReference type="AlphaFoldDB" id="A0A5C5BUQ0"/>
<keyword evidence="2" id="KW-0680">Restriction system</keyword>
<dbReference type="InterPro" id="IPR044946">
    <property type="entry name" value="Restrct_endonuc_typeI_TRD_sf"/>
</dbReference>
<accession>A0A5C5BUQ0</accession>
<dbReference type="GO" id="GO:0003677">
    <property type="term" value="F:DNA binding"/>
    <property type="evidence" value="ECO:0007669"/>
    <property type="project" value="UniProtKB-KW"/>
</dbReference>
<organism evidence="5 6">
    <name type="scientific">Eggerthella lenta</name>
    <name type="common">Eubacterium lentum</name>
    <dbReference type="NCBI Taxonomy" id="84112"/>
    <lineage>
        <taxon>Bacteria</taxon>
        <taxon>Bacillati</taxon>
        <taxon>Actinomycetota</taxon>
        <taxon>Coriobacteriia</taxon>
        <taxon>Eggerthellales</taxon>
        <taxon>Eggerthellaceae</taxon>
        <taxon>Eggerthella</taxon>
    </lineage>
</organism>
<dbReference type="PANTHER" id="PTHR30408">
    <property type="entry name" value="TYPE-1 RESTRICTION ENZYME ECOKI SPECIFICITY PROTEIN"/>
    <property type="match status" value="1"/>
</dbReference>
<reference evidence="5 6" key="1">
    <citation type="journal article" date="2005" name="Appl. Environ. Microbiol.">
        <title>Intestinal bacterial communities that produce active estrogen-like compounds enterodiol and enterolactone in humans.</title>
        <authorList>
            <person name="Clavel T."/>
            <person name="Henderson G."/>
            <person name="Alpert C.A."/>
            <person name="Philippe C."/>
            <person name="Rigottier-Gois L."/>
            <person name="Dore J."/>
            <person name="Blaut M."/>
        </authorList>
    </citation>
    <scope>NUCLEOTIDE SEQUENCE [LARGE SCALE GENOMIC DNA]</scope>
    <source>
        <strain evidence="5 6">SECO-MT75m2</strain>
    </source>
</reference>
<dbReference type="RefSeq" id="WP_139912854.1">
    <property type="nucleotide sequence ID" value="NZ_VEVP01000028.1"/>
</dbReference>
<proteinExistence type="inferred from homology"/>
<name>A0A5C5BUQ0_EGGLN</name>
<dbReference type="InterPro" id="IPR052021">
    <property type="entry name" value="Type-I_RS_S_subunit"/>
</dbReference>
<evidence type="ECO:0000313" key="6">
    <source>
        <dbReference type="Proteomes" id="UP000312594"/>
    </source>
</evidence>
<dbReference type="Pfam" id="PF01420">
    <property type="entry name" value="Methylase_S"/>
    <property type="match status" value="2"/>
</dbReference>
<dbReference type="GO" id="GO:0009307">
    <property type="term" value="P:DNA restriction-modification system"/>
    <property type="evidence" value="ECO:0007669"/>
    <property type="project" value="UniProtKB-KW"/>
</dbReference>
<dbReference type="PANTHER" id="PTHR30408:SF12">
    <property type="entry name" value="TYPE I RESTRICTION ENZYME MJAVIII SPECIFICITY SUBUNIT"/>
    <property type="match status" value="1"/>
</dbReference>
<evidence type="ECO:0000256" key="2">
    <source>
        <dbReference type="ARBA" id="ARBA00022747"/>
    </source>
</evidence>
<feature type="domain" description="Type I restriction modification DNA specificity" evidence="4">
    <location>
        <begin position="16"/>
        <end position="186"/>
    </location>
</feature>
<dbReference type="SUPFAM" id="SSF116734">
    <property type="entry name" value="DNA methylase specificity domain"/>
    <property type="match status" value="2"/>
</dbReference>
<dbReference type="InterPro" id="IPR000055">
    <property type="entry name" value="Restrct_endonuc_typeI_TRD"/>
</dbReference>
<sequence length="411" mass="46346">MEPILRFKADDGSDFSDWEKMTLGDVCVFVRNGYAYSSDGSRNHRYKLTRIESISGGVINDEKLGSSDEIDPRYRLVDGDILFSNINSLPYLGNVARYTNDLGEIYHGMNLLCIRPRANEINSIFLFELLGTSRIRRYEITHAKAAVNQCSLPSSDVKAMSLYCPSLPEQRKIADLLSAVDDVIAAQEAEVAAWEKRKKGVMQKLFSQEVRFKADDGSDFPDWEEKTLGELGCFCSGVGFSERYQGHANLPVDVYKVSDMNISGNEREMLRANNTVDESILKKMKTKAIDQPSIIFAKVGAAIFAERKRIARKPFIVDNNMMVFTPNDENDFEYIYWLTLTLRFASRAQIGALPSYNASDISGFVVNIPSLPEQRKIADCLSALDDVTIKAKNELAKWQELKKGLLQQMFV</sequence>
<evidence type="ECO:0000313" key="5">
    <source>
        <dbReference type="EMBL" id="TNU89466.1"/>
    </source>
</evidence>
<comment type="caution">
    <text evidence="5">The sequence shown here is derived from an EMBL/GenBank/DDBJ whole genome shotgun (WGS) entry which is preliminary data.</text>
</comment>